<dbReference type="InterPro" id="IPR041588">
    <property type="entry name" value="Integrase_H2C2"/>
</dbReference>
<evidence type="ECO:0000259" key="22">
    <source>
        <dbReference type="PROSITE" id="PS50878"/>
    </source>
</evidence>
<keyword evidence="18" id="KW-0539">Nucleus</keyword>
<dbReference type="InterPro" id="IPR043502">
    <property type="entry name" value="DNA/RNA_pol_sf"/>
</dbReference>
<evidence type="ECO:0000256" key="14">
    <source>
        <dbReference type="ARBA" id="ARBA00023015"/>
    </source>
</evidence>
<evidence type="ECO:0000313" key="26">
    <source>
        <dbReference type="Proteomes" id="UP001172457"/>
    </source>
</evidence>
<dbReference type="SUPFAM" id="SSF50630">
    <property type="entry name" value="Acid proteases"/>
    <property type="match status" value="1"/>
</dbReference>
<keyword evidence="4" id="KW-0548">Nucleotidyltransferase</keyword>
<dbReference type="FunFam" id="3.10.10.10:FF:000007">
    <property type="entry name" value="Retrovirus-related Pol polyprotein from transposon 17.6-like Protein"/>
    <property type="match status" value="1"/>
</dbReference>
<evidence type="ECO:0000256" key="6">
    <source>
        <dbReference type="ARBA" id="ARBA00022723"/>
    </source>
</evidence>
<evidence type="ECO:0000256" key="2">
    <source>
        <dbReference type="ARBA" id="ARBA00022670"/>
    </source>
</evidence>
<dbReference type="SUPFAM" id="SSF56672">
    <property type="entry name" value="DNA/RNA polymerases"/>
    <property type="match status" value="1"/>
</dbReference>
<keyword evidence="2" id="KW-0645">Protease</keyword>
<dbReference type="Gene3D" id="1.10.340.70">
    <property type="match status" value="1"/>
</dbReference>
<evidence type="ECO:0000313" key="25">
    <source>
        <dbReference type="EMBL" id="KAJ9558601.1"/>
    </source>
</evidence>
<dbReference type="PROSITE" id="PS50878">
    <property type="entry name" value="RT_POL"/>
    <property type="match status" value="1"/>
</dbReference>
<dbReference type="PROSITE" id="PS50888">
    <property type="entry name" value="BHLH"/>
    <property type="match status" value="1"/>
</dbReference>
<accession>A0AA38TQR7</accession>
<evidence type="ECO:0000259" key="23">
    <source>
        <dbReference type="PROSITE" id="PS50888"/>
    </source>
</evidence>
<evidence type="ECO:0000256" key="17">
    <source>
        <dbReference type="ARBA" id="ARBA00023172"/>
    </source>
</evidence>
<evidence type="ECO:0000256" key="9">
    <source>
        <dbReference type="ARBA" id="ARBA00022801"/>
    </source>
</evidence>
<evidence type="ECO:0000256" key="10">
    <source>
        <dbReference type="ARBA" id="ARBA00022842"/>
    </source>
</evidence>
<dbReference type="Gene3D" id="3.30.420.10">
    <property type="entry name" value="Ribonuclease H-like superfamily/Ribonuclease H"/>
    <property type="match status" value="1"/>
</dbReference>
<keyword evidence="15" id="KW-0238">DNA-binding</keyword>
<dbReference type="FunFam" id="1.10.340.70:FF:000001">
    <property type="entry name" value="Retrovirus-related Pol polyprotein from transposon gypsy-like Protein"/>
    <property type="match status" value="1"/>
</dbReference>
<dbReference type="Gene3D" id="3.30.70.270">
    <property type="match status" value="2"/>
</dbReference>
<dbReference type="SMART" id="SM00353">
    <property type="entry name" value="HLH"/>
    <property type="match status" value="1"/>
</dbReference>
<dbReference type="InterPro" id="IPR000953">
    <property type="entry name" value="Chromo/chromo_shadow_dom"/>
</dbReference>
<evidence type="ECO:0000259" key="24">
    <source>
        <dbReference type="PROSITE" id="PS50994"/>
    </source>
</evidence>
<dbReference type="GO" id="GO:0006508">
    <property type="term" value="P:proteolysis"/>
    <property type="evidence" value="ECO:0007669"/>
    <property type="project" value="UniProtKB-KW"/>
</dbReference>
<dbReference type="Pfam" id="PF17919">
    <property type="entry name" value="RT_RNaseH_2"/>
    <property type="match status" value="1"/>
</dbReference>
<dbReference type="Pfam" id="PF00010">
    <property type="entry name" value="HLH"/>
    <property type="match status" value="1"/>
</dbReference>
<keyword evidence="11" id="KW-0229">DNA integration</keyword>
<keyword evidence="17" id="KW-0233">DNA recombination</keyword>
<dbReference type="InterPro" id="IPR036638">
    <property type="entry name" value="HLH_DNA-bd_sf"/>
</dbReference>
<dbReference type="CDD" id="cd00303">
    <property type="entry name" value="retropepsin_like"/>
    <property type="match status" value="1"/>
</dbReference>
<keyword evidence="5" id="KW-0540">Nuclease</keyword>
<dbReference type="GO" id="GO:0003677">
    <property type="term" value="F:DNA binding"/>
    <property type="evidence" value="ECO:0007669"/>
    <property type="project" value="UniProtKB-KW"/>
</dbReference>
<evidence type="ECO:0000256" key="1">
    <source>
        <dbReference type="ARBA" id="ARBA00004123"/>
    </source>
</evidence>
<dbReference type="SUPFAM" id="SSF54160">
    <property type="entry name" value="Chromo domain-like"/>
    <property type="match status" value="1"/>
</dbReference>
<dbReference type="GO" id="GO:0004190">
    <property type="term" value="F:aspartic-type endopeptidase activity"/>
    <property type="evidence" value="ECO:0007669"/>
    <property type="project" value="UniProtKB-KW"/>
</dbReference>
<dbReference type="Pfam" id="PF17921">
    <property type="entry name" value="Integrase_H2C2"/>
    <property type="match status" value="1"/>
</dbReference>
<dbReference type="CDD" id="cd18918">
    <property type="entry name" value="bHLH_AtMYC1_like"/>
    <property type="match status" value="1"/>
</dbReference>
<dbReference type="InterPro" id="IPR045896">
    <property type="entry name" value="MYC1-like_bHLH"/>
</dbReference>
<dbReference type="Pfam" id="PF08284">
    <property type="entry name" value="RVP_2"/>
    <property type="match status" value="1"/>
</dbReference>
<comment type="subcellular location">
    <subcellularLocation>
        <location evidence="1">Nucleus</location>
    </subcellularLocation>
</comment>
<dbReference type="PANTHER" id="PTHR37984">
    <property type="entry name" value="PROTEIN CBG26694"/>
    <property type="match status" value="1"/>
</dbReference>
<feature type="domain" description="Integrase catalytic" evidence="24">
    <location>
        <begin position="1295"/>
        <end position="1457"/>
    </location>
</feature>
<dbReference type="InterPro" id="IPR016197">
    <property type="entry name" value="Chromo-like_dom_sf"/>
</dbReference>
<dbReference type="CDD" id="cd09274">
    <property type="entry name" value="RNase_HI_RT_Ty3"/>
    <property type="match status" value="1"/>
</dbReference>
<reference evidence="25" key="1">
    <citation type="submission" date="2023-03" db="EMBL/GenBank/DDBJ databases">
        <title>Chromosome-scale reference genome and RAD-based genetic map of yellow starthistle (Centaurea solstitialis) reveal putative structural variation and QTLs associated with invader traits.</title>
        <authorList>
            <person name="Reatini B."/>
            <person name="Cang F.A."/>
            <person name="Jiang Q."/>
            <person name="Mckibben M.T.W."/>
            <person name="Barker M.S."/>
            <person name="Rieseberg L.H."/>
            <person name="Dlugosch K.M."/>
        </authorList>
    </citation>
    <scope>NUCLEOTIDE SEQUENCE</scope>
    <source>
        <strain evidence="25">CAN-66</strain>
        <tissue evidence="25">Leaf</tissue>
    </source>
</reference>
<keyword evidence="3" id="KW-0808">Transferase</keyword>
<dbReference type="InterPro" id="IPR012337">
    <property type="entry name" value="RNaseH-like_sf"/>
</dbReference>
<evidence type="ECO:0000256" key="19">
    <source>
        <dbReference type="ARBA" id="ARBA00023268"/>
    </source>
</evidence>
<dbReference type="InterPro" id="IPR041577">
    <property type="entry name" value="RT_RNaseH_2"/>
</dbReference>
<evidence type="ECO:0000256" key="15">
    <source>
        <dbReference type="ARBA" id="ARBA00023125"/>
    </source>
</evidence>
<dbReference type="Gene3D" id="2.40.70.10">
    <property type="entry name" value="Acid Proteases"/>
    <property type="match status" value="1"/>
</dbReference>
<dbReference type="GO" id="GO:0005634">
    <property type="term" value="C:nucleus"/>
    <property type="evidence" value="ECO:0007669"/>
    <property type="project" value="UniProtKB-SubCell"/>
</dbReference>
<dbReference type="Gene3D" id="2.40.50.40">
    <property type="match status" value="1"/>
</dbReference>
<name>A0AA38TQR7_9ASTR</name>
<evidence type="ECO:0008006" key="27">
    <source>
        <dbReference type="Google" id="ProtNLM"/>
    </source>
</evidence>
<dbReference type="Pfam" id="PF24626">
    <property type="entry name" value="SH3_Tf2-1"/>
    <property type="match status" value="1"/>
</dbReference>
<organism evidence="25 26">
    <name type="scientific">Centaurea solstitialis</name>
    <name type="common">yellow star-thistle</name>
    <dbReference type="NCBI Taxonomy" id="347529"/>
    <lineage>
        <taxon>Eukaryota</taxon>
        <taxon>Viridiplantae</taxon>
        <taxon>Streptophyta</taxon>
        <taxon>Embryophyta</taxon>
        <taxon>Tracheophyta</taxon>
        <taxon>Spermatophyta</taxon>
        <taxon>Magnoliopsida</taxon>
        <taxon>eudicotyledons</taxon>
        <taxon>Gunneridae</taxon>
        <taxon>Pentapetalae</taxon>
        <taxon>asterids</taxon>
        <taxon>campanulids</taxon>
        <taxon>Asterales</taxon>
        <taxon>Asteraceae</taxon>
        <taxon>Carduoideae</taxon>
        <taxon>Cardueae</taxon>
        <taxon>Centaureinae</taxon>
        <taxon>Centaurea</taxon>
    </lineage>
</organism>
<evidence type="ECO:0000256" key="11">
    <source>
        <dbReference type="ARBA" id="ARBA00022908"/>
    </source>
</evidence>
<dbReference type="InterPro" id="IPR021109">
    <property type="entry name" value="Peptidase_aspartic_dom_sf"/>
</dbReference>
<keyword evidence="13" id="KW-0239">DNA-directed DNA polymerase</keyword>
<dbReference type="Pfam" id="PF00078">
    <property type="entry name" value="RVT_1"/>
    <property type="match status" value="1"/>
</dbReference>
<feature type="region of interest" description="Disordered" evidence="20">
    <location>
        <begin position="295"/>
        <end position="328"/>
    </location>
</feature>
<evidence type="ECO:0000256" key="5">
    <source>
        <dbReference type="ARBA" id="ARBA00022722"/>
    </source>
</evidence>
<gene>
    <name evidence="25" type="ORF">OSB04_013215</name>
</gene>
<evidence type="ECO:0000256" key="4">
    <source>
        <dbReference type="ARBA" id="ARBA00022695"/>
    </source>
</evidence>
<feature type="domain" description="Chromo" evidence="21">
    <location>
        <begin position="1600"/>
        <end position="1632"/>
    </location>
</feature>
<keyword evidence="19" id="KW-0511">Multifunctional enzyme</keyword>
<evidence type="ECO:0000256" key="12">
    <source>
        <dbReference type="ARBA" id="ARBA00022918"/>
    </source>
</evidence>
<sequence length="1705" mass="192835">MLVNSEMYEGSAYYDPSSHLDSLIDHHQDDNNTNTHFHQTPNFEPSPTDNNNYHLLNMEMDHQNQMMIHDHLNWTTTTNDQIQIGTNNNENTNNCLSNMPLITPNPTPPDLLNLFQLPRCSNSSISFSNPGAHMDQNNTYDPLLPLNLPPQPPFFRELLHSLPNGYNLTGGGSIFGEMDMERDGVHQLYHEGDGVLKFSGDINGIVGKGRDVKDTKHFATEKHRRQQLNDKYDALKNLVPNPTKSNYYEFGFNFDNVQKADRASVVGDAIKYINELKREVAELTILVERKRCNRGRMKKHKTEDDSTLDVESISTRPNGDHDQQAAYNGNSASTLRSSWLQRKSKNTEVDVRIIDDEVTIKLVQQKRINCLLFVSKVLDELQLDLHHVGGGLIGDFYSYLFNTKICEGSSVYASAIANKLIEVVDRHYASVPAATGKVQVTKSNVQVTQKVSYGCFASPKSAIAFCLTVICKDRFLTEFADKKAKGLCFRCDGKFTPGHKCPEKSLQVLVVFDGEPEGEEEEPEMETDEPVQLEMVEVSANSVYGFTDPHTMKLRGKLGKQAVVVLIDSGATHNFVSAQFVSLLGLKVDRTRETRVRLGNGRFDRSLGLCRSVVLQLPGLRVVEDFFPLELGSTDVILGIKWLRTLGDMRVNWSTLMMSFEGPEGMVTLKGIPGLTRAEASLQAMARDVEGVSEGFLVGLAALDEDPHQIHQIHPELDSVLQQFSEMFEMPAGLPPHRDHEHAIVLKGGTEPINVRPYRYPQLQKDEIERLVREMVDAGIIRPSTSPFSSPVLLVKKKDGSWRFCVDYRALNKATVLDKFPIPVIDELLDELHGASIFSKLDLKSGYHQIRMRPEDIPKTAFRTHEGHYEFLVMPFGLTNAPSTFQSLMNRVFRPYLRKFVLVFFDDILIYSRSLTEHLEHLRLVFEKLRAEGLYCNRKKCAFGQEQVDYLGHIVSKDGVMADPAKVTAMLAWPIPTNIRELRGFLGLTGYYRKFVQGYGKIAKPLTDLLKKDSFVWSEEATGAFKKLQQVMMQVPVLALPDFSKGFTIETDASGHGVGAVLMQEGRPLAYFSQVLGMRAQLKSVYERELMAIVMAVQKWRPYLLGGKFTVITDQKSLKFLLEQRVIAGDDQRWISKLSGYDFDIVYCPGKENGAADALSRRREGVAVTELTTSISTVHPGLEDDLRQDPFITDLCTRVEAREEGLHGYSVEGGIVLYNRRVVLPRGSPWVEKLFLEYHGGPIGGHGGTQKTYQRLASEFFWKGMKTDVAKWVAECDVCQRNKASNLAPGGLLQPLNLPERIWEDITMDFVEGLPRSEGFSVILVVVDRLSKSVHFVPLKHPFTAATMAGAFIREIVRLHGIPRSIVSDRDKVFLSLFWRELFKQQGTVLKRSTAYHPQTDGQTEVVNRSLEVYLRCFMSHRPKVWVKWLPWAEYWYNTSYHSSIQMTPFRVLYGRDPPSLLRYDHGSAVTFEVDRYLVERDELLADLKMSLIRAQQLMKQRADGKRRDIVFNVGDRVYLKMRPYRQLTVMGKRNEKLSPRFYGPYEVLERIGAVAYRLKLPDGAQIHPVFHVSQLKRAIGNGVPTSILPSTDFLPGMLYEPEEVLKTRVKDGRREVLIAWRNMARTEATWEGFEAMMQQFPSFHLEDKVDGVVEVVGGGEEDAACRRGGYGPSTEIDLRQMVMETLVVQVNDGDDGAGGSDGRR</sequence>
<dbReference type="SUPFAM" id="SSF47459">
    <property type="entry name" value="HLH, helix-loop-helix DNA-binding domain"/>
    <property type="match status" value="1"/>
</dbReference>
<dbReference type="InterPro" id="IPR056924">
    <property type="entry name" value="SH3_Tf2-1"/>
</dbReference>
<proteinExistence type="predicted"/>
<dbReference type="GO" id="GO:0015074">
    <property type="term" value="P:DNA integration"/>
    <property type="evidence" value="ECO:0007669"/>
    <property type="project" value="UniProtKB-KW"/>
</dbReference>
<dbReference type="InterPro" id="IPR050951">
    <property type="entry name" value="Retrovirus_Pol_polyprotein"/>
</dbReference>
<dbReference type="InterPro" id="IPR000477">
    <property type="entry name" value="RT_dom"/>
</dbReference>
<keyword evidence="26" id="KW-1185">Reference proteome</keyword>
<dbReference type="PROSITE" id="PS50013">
    <property type="entry name" value="CHROMO_2"/>
    <property type="match status" value="1"/>
</dbReference>
<keyword evidence="8" id="KW-0255">Endonuclease</keyword>
<evidence type="ECO:0000256" key="13">
    <source>
        <dbReference type="ARBA" id="ARBA00022932"/>
    </source>
</evidence>
<dbReference type="Gene3D" id="3.10.10.10">
    <property type="entry name" value="HIV Type 1 Reverse Transcriptase, subunit A, domain 1"/>
    <property type="match status" value="1"/>
</dbReference>
<keyword evidence="16" id="KW-0804">Transcription</keyword>
<comment type="caution">
    <text evidence="25">The sequence shown here is derived from an EMBL/GenBank/DDBJ whole genome shotgun (WGS) entry which is preliminary data.</text>
</comment>
<keyword evidence="12" id="KW-0695">RNA-directed DNA polymerase</keyword>
<evidence type="ECO:0000256" key="3">
    <source>
        <dbReference type="ARBA" id="ARBA00022679"/>
    </source>
</evidence>
<dbReference type="Gene3D" id="4.10.280.10">
    <property type="entry name" value="Helix-loop-helix DNA-binding domain"/>
    <property type="match status" value="1"/>
</dbReference>
<dbReference type="SUPFAM" id="SSF53098">
    <property type="entry name" value="Ribonuclease H-like"/>
    <property type="match status" value="1"/>
</dbReference>
<dbReference type="InterPro" id="IPR043128">
    <property type="entry name" value="Rev_trsase/Diguanyl_cyclase"/>
</dbReference>
<evidence type="ECO:0000256" key="8">
    <source>
        <dbReference type="ARBA" id="ARBA00022759"/>
    </source>
</evidence>
<keyword evidence="10" id="KW-0460">Magnesium</keyword>
<evidence type="ECO:0000256" key="7">
    <source>
        <dbReference type="ARBA" id="ARBA00022750"/>
    </source>
</evidence>
<keyword evidence="6" id="KW-0479">Metal-binding</keyword>
<dbReference type="GO" id="GO:0003964">
    <property type="term" value="F:RNA-directed DNA polymerase activity"/>
    <property type="evidence" value="ECO:0007669"/>
    <property type="project" value="UniProtKB-KW"/>
</dbReference>
<dbReference type="GO" id="GO:0006310">
    <property type="term" value="P:DNA recombination"/>
    <property type="evidence" value="ECO:0007669"/>
    <property type="project" value="UniProtKB-KW"/>
</dbReference>
<feature type="domain" description="BHLH" evidence="23">
    <location>
        <begin position="212"/>
        <end position="276"/>
    </location>
</feature>
<dbReference type="PROSITE" id="PS50994">
    <property type="entry name" value="INTEGRASE"/>
    <property type="match status" value="1"/>
</dbReference>
<dbReference type="InterPro" id="IPR001584">
    <property type="entry name" value="Integrase_cat-core"/>
</dbReference>
<evidence type="ECO:0000259" key="21">
    <source>
        <dbReference type="PROSITE" id="PS50013"/>
    </source>
</evidence>
<dbReference type="Proteomes" id="UP001172457">
    <property type="component" value="Chromosome 3"/>
</dbReference>
<dbReference type="CDD" id="cd01647">
    <property type="entry name" value="RT_LTR"/>
    <property type="match status" value="1"/>
</dbReference>
<keyword evidence="9" id="KW-0378">Hydrolase</keyword>
<dbReference type="GO" id="GO:0046983">
    <property type="term" value="F:protein dimerization activity"/>
    <property type="evidence" value="ECO:0007669"/>
    <property type="project" value="InterPro"/>
</dbReference>
<evidence type="ECO:0000256" key="20">
    <source>
        <dbReference type="SAM" id="MobiDB-lite"/>
    </source>
</evidence>
<dbReference type="InterPro" id="IPR036397">
    <property type="entry name" value="RNaseH_sf"/>
</dbReference>
<dbReference type="FunFam" id="3.30.70.270:FF:000020">
    <property type="entry name" value="Transposon Tf2-6 polyprotein-like Protein"/>
    <property type="match status" value="1"/>
</dbReference>
<dbReference type="PANTHER" id="PTHR37984:SF5">
    <property type="entry name" value="PROTEIN NYNRIN-LIKE"/>
    <property type="match status" value="1"/>
</dbReference>
<dbReference type="EMBL" id="JARYMX010000003">
    <property type="protein sequence ID" value="KAJ9558601.1"/>
    <property type="molecule type" value="Genomic_DNA"/>
</dbReference>
<evidence type="ECO:0000256" key="16">
    <source>
        <dbReference type="ARBA" id="ARBA00023163"/>
    </source>
</evidence>
<dbReference type="GO" id="GO:0004519">
    <property type="term" value="F:endonuclease activity"/>
    <property type="evidence" value="ECO:0007669"/>
    <property type="project" value="UniProtKB-KW"/>
</dbReference>
<keyword evidence="7" id="KW-0064">Aspartyl protease</keyword>
<dbReference type="InterPro" id="IPR011598">
    <property type="entry name" value="bHLH_dom"/>
</dbReference>
<evidence type="ECO:0000256" key="18">
    <source>
        <dbReference type="ARBA" id="ARBA00023242"/>
    </source>
</evidence>
<keyword evidence="14" id="KW-0805">Transcription regulation</keyword>
<feature type="domain" description="Reverse transcriptase" evidence="22">
    <location>
        <begin position="776"/>
        <end position="955"/>
    </location>
</feature>
<dbReference type="GO" id="GO:0003887">
    <property type="term" value="F:DNA-directed DNA polymerase activity"/>
    <property type="evidence" value="ECO:0007669"/>
    <property type="project" value="UniProtKB-KW"/>
</dbReference>
<dbReference type="GO" id="GO:0046872">
    <property type="term" value="F:metal ion binding"/>
    <property type="evidence" value="ECO:0007669"/>
    <property type="project" value="UniProtKB-KW"/>
</dbReference>
<protein>
    <recommendedName>
        <fullName evidence="27">Reverse transcriptase</fullName>
    </recommendedName>
</protein>